<feature type="region of interest" description="Disordered" evidence="2">
    <location>
        <begin position="1"/>
        <end position="45"/>
    </location>
</feature>
<name>A0A8J2KNJ7_9HEXA</name>
<dbReference type="PANTHER" id="PTHR31432">
    <property type="entry name" value="INTRAFLAGELLAR TRANSPORT PROTEIN 74 HOMOLOG"/>
    <property type="match status" value="1"/>
</dbReference>
<protein>
    <recommendedName>
        <fullName evidence="5">Intraflagellar transport protein 74 homolog</fullName>
    </recommendedName>
</protein>
<organism evidence="3 4">
    <name type="scientific">Allacma fusca</name>
    <dbReference type="NCBI Taxonomy" id="39272"/>
    <lineage>
        <taxon>Eukaryota</taxon>
        <taxon>Metazoa</taxon>
        <taxon>Ecdysozoa</taxon>
        <taxon>Arthropoda</taxon>
        <taxon>Hexapoda</taxon>
        <taxon>Collembola</taxon>
        <taxon>Symphypleona</taxon>
        <taxon>Sminthuridae</taxon>
        <taxon>Allacma</taxon>
    </lineage>
</organism>
<gene>
    <name evidence="3" type="ORF">AFUS01_LOCUS31542</name>
</gene>
<dbReference type="GO" id="GO:0048487">
    <property type="term" value="F:beta-tubulin binding"/>
    <property type="evidence" value="ECO:0007669"/>
    <property type="project" value="InterPro"/>
</dbReference>
<sequence>MEENRPGTSRPQTAQSSDSQVLPSNRPSSRRRYGDPMTATGQNNSVKIEYQRPGSRTVVMEPQRPMSKLARLQSAARPGTTFRQGSAMRTATARPPSGIATALHAPVNVMERPVTQQGVSGLRTARTSYGQRRLIHDKTYFLGILHTKMSEITGEIQKLNTSIETLAKEQSTYSSYEKRVKELVAELIEMQGELADYNILSDMIASEKDKSQLEEELKQLTDENRIESQRIETIYNRRREAEKQVQDLEDKIQEERSKADSLIQSLPNQLREKYETLQVTHSHLSSEMEKLQRTLDEQNVRKADLYDKIAKSELKRRAAQYEEELLEVEEKLEALEKDQQSKETPEQERERLLNQVKQDNSEIATLERQITEASDQLRMTQEELRSLEQEIEENDSERQQKYRELKKREEDIEEFMGTFEEVKGKELEGISKIEGQIYAIAEKISKNAQLAATLPESHGHSLTEMRDDLEFKETEFDKAKYTTEGIEQRNEILKKQIMNFENLEDKMKNEVKNLEEKTEQMQVDMKKYRDVDKLKSDSADYNSKLQKECKILEDKTRQLSDLLKTVQNEHNNLKAELENNEVHRQISTLEKKWILLEEANYNLSEFLRSKKAETDYGDVKSNALDLLKELNAMLQTKL</sequence>
<dbReference type="EMBL" id="CAJVCH010502798">
    <property type="protein sequence ID" value="CAG7821191.1"/>
    <property type="molecule type" value="Genomic_DNA"/>
</dbReference>
<evidence type="ECO:0000313" key="4">
    <source>
        <dbReference type="Proteomes" id="UP000708208"/>
    </source>
</evidence>
<dbReference type="GO" id="GO:0005929">
    <property type="term" value="C:cilium"/>
    <property type="evidence" value="ECO:0007669"/>
    <property type="project" value="TreeGrafter"/>
</dbReference>
<keyword evidence="4" id="KW-1185">Reference proteome</keyword>
<evidence type="ECO:0000256" key="2">
    <source>
        <dbReference type="SAM" id="MobiDB-lite"/>
    </source>
</evidence>
<dbReference type="PANTHER" id="PTHR31432:SF0">
    <property type="entry name" value="INTRAFLAGELLAR TRANSPORT PROTEIN 74 HOMOLOG"/>
    <property type="match status" value="1"/>
</dbReference>
<evidence type="ECO:0000313" key="3">
    <source>
        <dbReference type="EMBL" id="CAG7821191.1"/>
    </source>
</evidence>
<dbReference type="GO" id="GO:0030992">
    <property type="term" value="C:intraciliary transport particle B"/>
    <property type="evidence" value="ECO:0007669"/>
    <property type="project" value="InterPro"/>
</dbReference>
<comment type="caution">
    <text evidence="3">The sequence shown here is derived from an EMBL/GenBank/DDBJ whole genome shotgun (WGS) entry which is preliminary data.</text>
</comment>
<evidence type="ECO:0000256" key="1">
    <source>
        <dbReference type="SAM" id="Coils"/>
    </source>
</evidence>
<reference evidence="3" key="1">
    <citation type="submission" date="2021-06" db="EMBL/GenBank/DDBJ databases">
        <authorList>
            <person name="Hodson N. C."/>
            <person name="Mongue J. A."/>
            <person name="Jaron S. K."/>
        </authorList>
    </citation>
    <scope>NUCLEOTIDE SEQUENCE</scope>
</reference>
<keyword evidence="1" id="KW-0175">Coiled coil</keyword>
<feature type="compositionally biased region" description="Polar residues" evidence="2">
    <location>
        <begin position="1"/>
        <end position="27"/>
    </location>
</feature>
<dbReference type="Proteomes" id="UP000708208">
    <property type="component" value="Unassembled WGS sequence"/>
</dbReference>
<feature type="coiled-coil region" evidence="1">
    <location>
        <begin position="483"/>
        <end position="592"/>
    </location>
</feature>
<dbReference type="InterPro" id="IPR029602">
    <property type="entry name" value="IFT74"/>
</dbReference>
<feature type="region of interest" description="Disordered" evidence="2">
    <location>
        <begin position="70"/>
        <end position="93"/>
    </location>
</feature>
<dbReference type="OrthoDB" id="444379at2759"/>
<evidence type="ECO:0008006" key="5">
    <source>
        <dbReference type="Google" id="ProtNLM"/>
    </source>
</evidence>
<accession>A0A8J2KNJ7</accession>
<dbReference type="GO" id="GO:0035735">
    <property type="term" value="P:intraciliary transport involved in cilium assembly"/>
    <property type="evidence" value="ECO:0007669"/>
    <property type="project" value="TreeGrafter"/>
</dbReference>
<feature type="coiled-coil region" evidence="1">
    <location>
        <begin position="149"/>
        <end position="404"/>
    </location>
</feature>
<proteinExistence type="predicted"/>
<dbReference type="AlphaFoldDB" id="A0A8J2KNJ7"/>